<sequence length="141" mass="15999">MTSVAGSEDLFDCILMADNRFHCEAYQEGFRDGTHHGLHEGKNHGATHGAKLSAELSFYYGFAFTWKCLLQNNTDAKSRKRLKILESLTKFIQGFPQNDPQYGKLQEDVEKVRAMFRQICSMLNVSADFREYVSVAAGMSF</sequence>
<evidence type="ECO:0000313" key="3">
    <source>
        <dbReference type="EMBL" id="KAJ8416199.1"/>
    </source>
</evidence>
<dbReference type="PANTHER" id="PTHR28532">
    <property type="entry name" value="GEO13458P1"/>
    <property type="match status" value="1"/>
</dbReference>
<protein>
    <recommendedName>
        <fullName evidence="2">Essential protein Yae1 N-terminal domain-containing protein</fullName>
    </recommendedName>
</protein>
<dbReference type="PANTHER" id="PTHR28532:SF1">
    <property type="entry name" value="ORAL CANCER OVEREXPRESSED 1"/>
    <property type="match status" value="1"/>
</dbReference>
<name>A0AAD7T871_9TELE</name>
<gene>
    <name evidence="3" type="ORF">AAFF_G00382210</name>
</gene>
<keyword evidence="4" id="KW-1185">Reference proteome</keyword>
<comment type="similarity">
    <text evidence="1">Belongs to the LTO1 family.</text>
</comment>
<evidence type="ECO:0000256" key="1">
    <source>
        <dbReference type="ARBA" id="ARBA00038090"/>
    </source>
</evidence>
<organism evidence="3 4">
    <name type="scientific">Aldrovandia affinis</name>
    <dbReference type="NCBI Taxonomy" id="143900"/>
    <lineage>
        <taxon>Eukaryota</taxon>
        <taxon>Metazoa</taxon>
        <taxon>Chordata</taxon>
        <taxon>Craniata</taxon>
        <taxon>Vertebrata</taxon>
        <taxon>Euteleostomi</taxon>
        <taxon>Actinopterygii</taxon>
        <taxon>Neopterygii</taxon>
        <taxon>Teleostei</taxon>
        <taxon>Notacanthiformes</taxon>
        <taxon>Halosauridae</taxon>
        <taxon>Aldrovandia</taxon>
    </lineage>
</organism>
<evidence type="ECO:0000313" key="4">
    <source>
        <dbReference type="Proteomes" id="UP001221898"/>
    </source>
</evidence>
<dbReference type="AlphaFoldDB" id="A0AAD7T871"/>
<proteinExistence type="inferred from homology"/>
<reference evidence="3" key="1">
    <citation type="journal article" date="2023" name="Science">
        <title>Genome structures resolve the early diversification of teleost fishes.</title>
        <authorList>
            <person name="Parey E."/>
            <person name="Louis A."/>
            <person name="Montfort J."/>
            <person name="Bouchez O."/>
            <person name="Roques C."/>
            <person name="Iampietro C."/>
            <person name="Lluch J."/>
            <person name="Castinel A."/>
            <person name="Donnadieu C."/>
            <person name="Desvignes T."/>
            <person name="Floi Bucao C."/>
            <person name="Jouanno E."/>
            <person name="Wen M."/>
            <person name="Mejri S."/>
            <person name="Dirks R."/>
            <person name="Jansen H."/>
            <person name="Henkel C."/>
            <person name="Chen W.J."/>
            <person name="Zahm M."/>
            <person name="Cabau C."/>
            <person name="Klopp C."/>
            <person name="Thompson A.W."/>
            <person name="Robinson-Rechavi M."/>
            <person name="Braasch I."/>
            <person name="Lecointre G."/>
            <person name="Bobe J."/>
            <person name="Postlethwait J.H."/>
            <person name="Berthelot C."/>
            <person name="Roest Crollius H."/>
            <person name="Guiguen Y."/>
        </authorList>
    </citation>
    <scope>NUCLEOTIDE SEQUENCE</scope>
    <source>
        <strain evidence="3">NC1722</strain>
    </source>
</reference>
<dbReference type="InterPro" id="IPR019191">
    <property type="entry name" value="Essential_protein_Yae1_N"/>
</dbReference>
<comment type="caution">
    <text evidence="3">The sequence shown here is derived from an EMBL/GenBank/DDBJ whole genome shotgun (WGS) entry which is preliminary data.</text>
</comment>
<dbReference type="Proteomes" id="UP001221898">
    <property type="component" value="Unassembled WGS sequence"/>
</dbReference>
<evidence type="ECO:0000259" key="2">
    <source>
        <dbReference type="Pfam" id="PF09811"/>
    </source>
</evidence>
<dbReference type="Pfam" id="PF09811">
    <property type="entry name" value="Yae1_N"/>
    <property type="match status" value="1"/>
</dbReference>
<dbReference type="EMBL" id="JAINUG010000007">
    <property type="protein sequence ID" value="KAJ8416199.1"/>
    <property type="molecule type" value="Genomic_DNA"/>
</dbReference>
<dbReference type="InterPro" id="IPR052436">
    <property type="entry name" value="LTO1_adapter"/>
</dbReference>
<feature type="domain" description="Essential protein Yae1 N-terminal" evidence="2">
    <location>
        <begin position="26"/>
        <end position="63"/>
    </location>
</feature>
<accession>A0AAD7T871</accession>